<dbReference type="SUPFAM" id="SSF48371">
    <property type="entry name" value="ARM repeat"/>
    <property type="match status" value="1"/>
</dbReference>
<comment type="similarity">
    <text evidence="1">Belongs to the exportin family.</text>
</comment>
<proteinExistence type="inferred from homology"/>
<dbReference type="Gene3D" id="1.25.10.10">
    <property type="entry name" value="Leucine-rich Repeat Variant"/>
    <property type="match status" value="1"/>
</dbReference>
<organism evidence="3 4">
    <name type="scientific">Oedothorax gibbosus</name>
    <dbReference type="NCBI Taxonomy" id="931172"/>
    <lineage>
        <taxon>Eukaryota</taxon>
        <taxon>Metazoa</taxon>
        <taxon>Ecdysozoa</taxon>
        <taxon>Arthropoda</taxon>
        <taxon>Chelicerata</taxon>
        <taxon>Arachnida</taxon>
        <taxon>Araneae</taxon>
        <taxon>Araneomorphae</taxon>
        <taxon>Entelegynae</taxon>
        <taxon>Araneoidea</taxon>
        <taxon>Linyphiidae</taxon>
        <taxon>Erigoninae</taxon>
        <taxon>Oedothorax</taxon>
    </lineage>
</organism>
<dbReference type="InterPro" id="IPR001494">
    <property type="entry name" value="Importin-beta_N"/>
</dbReference>
<evidence type="ECO:0000256" key="1">
    <source>
        <dbReference type="ARBA" id="ARBA00009466"/>
    </source>
</evidence>
<sequence length="1158" mass="132137">MEMDVEKISADIVGAVNIIMNPLTPSAERRRAQEMLDTFKDTSPLCAKCGFHLSAKHNSPTVRHCGFQLIDNFIKVHWNEIDVQQKLWIKDSILNCIASGTNPVLSEQVYIKDAVSRIVVELIKREWPQHWPSLMDELHNLCVMGDTQTELVLLIFSRLADDIVQFMNVPDVRRRDIYKTLVLHLPDLFSFFWKTLLQKVDSIENVKHSTELEMQNSRLIQVTLETLSTFVEWVPISYLVEIPLFKLLSKLLGMENLRMTATSCLLSIFERKGKEERKSVILFFEETEIFQEISGLNETILLSEQHYLFLRELCKCFLSLSSNLCVVITQDDSSVSVPSSLPYFLNCALILAKHPSLVISQYAQSLWLNICRNQVLRTTQVAMTLFPTLLKYQVGKLIKVGYPSKNNSIACKFSLLEFDSDEDFDRFLNKCRAEIAEGLRLHMNNMPELVFGFGKTLLTSLCEGKCWRDLDISSSELDETLCWDAMSVYMEAVCCILAKKDITIFKEYTDDAFQMINMCKNLETKDPVVLSYSLSCISSLFFFYTFAPENVSDVLNKIFSYFTAYPRQGPMDKEVQNLRRHASALMIKLSCNHPTLLLPLFDKLCETIQELFQSGECLTQFDRCQLLEAMMILSNQFCDFDRQAEFLKVLLYPNIQSLASPAILVGIASSEAFISFIGIDKPQQLAATTDFPVSKDVSDLMYALNIVRACCKRVSCPTDPEVAKKGKFIHPHSETTGTIYYRNPAAGCILPVLDKIIQLLKTLNGMHDPAVKLKIDPSCSTVLRISEGEKYTILGVPCSDSAQHQKLPSDRIKTYIQNMYEGCLYILANAVENFGIEFYNIPNLSSLLKDSILFQIQPFFLMCPPSAYDALMLILEDLCPFMLQKLNSVWENFKLRYGTSSTYEEQQNETEEILEDELNRLLTREYIQVLVELLQKQNTKVTNGDSMDDGQSEPNKSKSLTELGLKIISTESVRAVYICTAFDSLRWMDTTANVKARILSEILFHKIMEDKLVKKLQEANYLLQSVLYGVQEHGEHDTNLHAMLTFCMQVYLGLSAAFPELRQMLMTSVDCNERTMQNFEHVVNKDMPKAKHDKHKKDAFKSVIEKVIGKNVGQHYKKPVLIRNLPPLLSLKPKKDSSLFDVEVNEDIGLCSLFAPET</sequence>
<dbReference type="Pfam" id="PF08389">
    <property type="entry name" value="Xpo1"/>
    <property type="match status" value="1"/>
</dbReference>
<dbReference type="PROSITE" id="PS50166">
    <property type="entry name" value="IMPORTIN_B_NT"/>
    <property type="match status" value="1"/>
</dbReference>
<dbReference type="Proteomes" id="UP000827092">
    <property type="component" value="Unassembled WGS sequence"/>
</dbReference>
<dbReference type="SMART" id="SM00913">
    <property type="entry name" value="IBN_N"/>
    <property type="match status" value="1"/>
</dbReference>
<dbReference type="InterPro" id="IPR011989">
    <property type="entry name" value="ARM-like"/>
</dbReference>
<accession>A0AAV6UGQ4</accession>
<keyword evidence="4" id="KW-1185">Reference proteome</keyword>
<dbReference type="Pfam" id="PF19273">
    <property type="entry name" value="Exportin-5"/>
    <property type="match status" value="1"/>
</dbReference>
<evidence type="ECO:0000313" key="3">
    <source>
        <dbReference type="EMBL" id="KAG8182949.1"/>
    </source>
</evidence>
<dbReference type="InterPro" id="IPR013598">
    <property type="entry name" value="Exportin-1/Importin-b-like"/>
</dbReference>
<reference evidence="3 4" key="1">
    <citation type="journal article" date="2022" name="Nat. Ecol. Evol.">
        <title>A masculinizing supergene underlies an exaggerated male reproductive morph in a spider.</title>
        <authorList>
            <person name="Hendrickx F."/>
            <person name="De Corte Z."/>
            <person name="Sonet G."/>
            <person name="Van Belleghem S.M."/>
            <person name="Kostlbacher S."/>
            <person name="Vangestel C."/>
        </authorList>
    </citation>
    <scope>NUCLEOTIDE SEQUENCE [LARGE SCALE GENOMIC DNA]</scope>
    <source>
        <strain evidence="3">W744_W776</strain>
    </source>
</reference>
<dbReference type="PANTHER" id="PTHR11223:SF3">
    <property type="entry name" value="EXPORTIN-5"/>
    <property type="match status" value="1"/>
</dbReference>
<dbReference type="GO" id="GO:0005737">
    <property type="term" value="C:cytoplasm"/>
    <property type="evidence" value="ECO:0007669"/>
    <property type="project" value="TreeGrafter"/>
</dbReference>
<dbReference type="PANTHER" id="PTHR11223">
    <property type="entry name" value="EXPORTIN 1/5"/>
    <property type="match status" value="1"/>
</dbReference>
<evidence type="ECO:0000259" key="2">
    <source>
        <dbReference type="PROSITE" id="PS50166"/>
    </source>
</evidence>
<name>A0AAV6UGQ4_9ARAC</name>
<dbReference type="InterPro" id="IPR045065">
    <property type="entry name" value="XPO1/5"/>
</dbReference>
<evidence type="ECO:0000313" key="4">
    <source>
        <dbReference type="Proteomes" id="UP000827092"/>
    </source>
</evidence>
<dbReference type="GO" id="GO:0006611">
    <property type="term" value="P:protein export from nucleus"/>
    <property type="evidence" value="ECO:0007669"/>
    <property type="project" value="InterPro"/>
</dbReference>
<dbReference type="GO" id="GO:0005634">
    <property type="term" value="C:nucleus"/>
    <property type="evidence" value="ECO:0007669"/>
    <property type="project" value="TreeGrafter"/>
</dbReference>
<protein>
    <recommendedName>
        <fullName evidence="2">Importin N-terminal domain-containing protein</fullName>
    </recommendedName>
</protein>
<feature type="domain" description="Importin N-terminal" evidence="2">
    <location>
        <begin position="32"/>
        <end position="99"/>
    </location>
</feature>
<dbReference type="EMBL" id="JAFNEN010000439">
    <property type="protein sequence ID" value="KAG8182949.1"/>
    <property type="molecule type" value="Genomic_DNA"/>
</dbReference>
<dbReference type="GO" id="GO:0031267">
    <property type="term" value="F:small GTPase binding"/>
    <property type="evidence" value="ECO:0007669"/>
    <property type="project" value="InterPro"/>
</dbReference>
<dbReference type="AlphaFoldDB" id="A0AAV6UGQ4"/>
<dbReference type="GO" id="GO:0003723">
    <property type="term" value="F:RNA binding"/>
    <property type="evidence" value="ECO:0007669"/>
    <property type="project" value="TreeGrafter"/>
</dbReference>
<dbReference type="InterPro" id="IPR045478">
    <property type="entry name" value="Exportin-5_C"/>
</dbReference>
<dbReference type="GO" id="GO:0042565">
    <property type="term" value="C:RNA nuclear export complex"/>
    <property type="evidence" value="ECO:0007669"/>
    <property type="project" value="TreeGrafter"/>
</dbReference>
<gene>
    <name evidence="3" type="ORF">JTE90_003327</name>
</gene>
<dbReference type="GO" id="GO:0005049">
    <property type="term" value="F:nuclear export signal receptor activity"/>
    <property type="evidence" value="ECO:0007669"/>
    <property type="project" value="InterPro"/>
</dbReference>
<dbReference type="GO" id="GO:0006405">
    <property type="term" value="P:RNA export from nucleus"/>
    <property type="evidence" value="ECO:0007669"/>
    <property type="project" value="TreeGrafter"/>
</dbReference>
<dbReference type="Pfam" id="PF03810">
    <property type="entry name" value="IBN_N"/>
    <property type="match status" value="1"/>
</dbReference>
<comment type="caution">
    <text evidence="3">The sequence shown here is derived from an EMBL/GenBank/DDBJ whole genome shotgun (WGS) entry which is preliminary data.</text>
</comment>
<dbReference type="InterPro" id="IPR016024">
    <property type="entry name" value="ARM-type_fold"/>
</dbReference>